<dbReference type="OrthoDB" id="9853311at2"/>
<dbReference type="Proteomes" id="UP000319576">
    <property type="component" value="Chromosome"/>
</dbReference>
<keyword evidence="3" id="KW-1185">Reference proteome</keyword>
<dbReference type="KEGG" id="uli:ETAA1_09780"/>
<protein>
    <recommendedName>
        <fullName evidence="4">Lipoprotein</fullName>
    </recommendedName>
</protein>
<dbReference type="AlphaFoldDB" id="A0A517XNI5"/>
<evidence type="ECO:0000313" key="3">
    <source>
        <dbReference type="Proteomes" id="UP000319576"/>
    </source>
</evidence>
<feature type="region of interest" description="Disordered" evidence="1">
    <location>
        <begin position="306"/>
        <end position="334"/>
    </location>
</feature>
<sequence>MRGFRFLLGAMVLAAGAGCTARQLARDTDQFRVAVCDLYTEQAIDNLIRARTYQVYVHLGYRDILAQTTDDVAGTLGASTGLSRDTGPVEGIMRTVTSGFVAGGSSGRQRQLSFHADPVVDRPDVYELYAAFAHDPGLFVESYDPPRCPVHVHRKRDHKHYWVPCEAGPAFQALVMRTAFQPAPAAAQSPAYDVKVEQVVEVRVVGPDDKSGRAGLATVVLKVSPPVPNGDGTLLLDIPGGTTLRAEVLPLTPGLPGAGELGKAVGVSTEYVLVQYRPAVAGIEPGRLAGLGGRVFSFQWPKVTAPGGPTASEKLQSDVERIRAGSGARPGLRR</sequence>
<name>A0A517XNI5_9BACT</name>
<evidence type="ECO:0008006" key="4">
    <source>
        <dbReference type="Google" id="ProtNLM"/>
    </source>
</evidence>
<evidence type="ECO:0000313" key="2">
    <source>
        <dbReference type="EMBL" id="QDU19075.1"/>
    </source>
</evidence>
<reference evidence="2 3" key="1">
    <citation type="submission" date="2019-02" db="EMBL/GenBank/DDBJ databases">
        <title>Deep-cultivation of Planctomycetes and their phenomic and genomic characterization uncovers novel biology.</title>
        <authorList>
            <person name="Wiegand S."/>
            <person name="Jogler M."/>
            <person name="Boedeker C."/>
            <person name="Pinto D."/>
            <person name="Vollmers J."/>
            <person name="Rivas-Marin E."/>
            <person name="Kohn T."/>
            <person name="Peeters S.H."/>
            <person name="Heuer A."/>
            <person name="Rast P."/>
            <person name="Oberbeckmann S."/>
            <person name="Bunk B."/>
            <person name="Jeske O."/>
            <person name="Meyerdierks A."/>
            <person name="Storesund J.E."/>
            <person name="Kallscheuer N."/>
            <person name="Luecker S."/>
            <person name="Lage O.M."/>
            <person name="Pohl T."/>
            <person name="Merkel B.J."/>
            <person name="Hornburger P."/>
            <person name="Mueller R.-W."/>
            <person name="Bruemmer F."/>
            <person name="Labrenz M."/>
            <person name="Spormann A.M."/>
            <person name="Op den Camp H."/>
            <person name="Overmann J."/>
            <person name="Amann R."/>
            <person name="Jetten M.S.M."/>
            <person name="Mascher T."/>
            <person name="Medema M.H."/>
            <person name="Devos D.P."/>
            <person name="Kaster A.-K."/>
            <person name="Ovreas L."/>
            <person name="Rohde M."/>
            <person name="Galperin M.Y."/>
            <person name="Jogler C."/>
        </authorList>
    </citation>
    <scope>NUCLEOTIDE SEQUENCE [LARGE SCALE GENOMIC DNA]</scope>
    <source>
        <strain evidence="2 3">ETA_A1</strain>
    </source>
</reference>
<accession>A0A517XNI5</accession>
<gene>
    <name evidence="2" type="ORF">ETAA1_09780</name>
</gene>
<evidence type="ECO:0000256" key="1">
    <source>
        <dbReference type="SAM" id="MobiDB-lite"/>
    </source>
</evidence>
<dbReference type="RefSeq" id="WP_145234797.1">
    <property type="nucleotide sequence ID" value="NZ_CP036273.1"/>
</dbReference>
<proteinExistence type="predicted"/>
<dbReference type="PROSITE" id="PS51257">
    <property type="entry name" value="PROKAR_LIPOPROTEIN"/>
    <property type="match status" value="1"/>
</dbReference>
<dbReference type="EMBL" id="CP036273">
    <property type="protein sequence ID" value="QDU19075.1"/>
    <property type="molecule type" value="Genomic_DNA"/>
</dbReference>
<organism evidence="2 3">
    <name type="scientific">Urbifossiella limnaea</name>
    <dbReference type="NCBI Taxonomy" id="2528023"/>
    <lineage>
        <taxon>Bacteria</taxon>
        <taxon>Pseudomonadati</taxon>
        <taxon>Planctomycetota</taxon>
        <taxon>Planctomycetia</taxon>
        <taxon>Gemmatales</taxon>
        <taxon>Gemmataceae</taxon>
        <taxon>Urbifossiella</taxon>
    </lineage>
</organism>